<dbReference type="InterPro" id="IPR011698">
    <property type="entry name" value="GATase_3"/>
</dbReference>
<comment type="pathway">
    <text evidence="2">Cell wall biogenesis; peptidoglycan biosynthesis.</text>
</comment>
<keyword evidence="2" id="KW-0378">Hydrolase</keyword>
<dbReference type="HAMAP" id="MF_02213">
    <property type="entry name" value="Lipid_II_synth_GatD"/>
    <property type="match status" value="1"/>
</dbReference>
<keyword evidence="2" id="KW-0573">Peptidoglycan synthesis</keyword>
<evidence type="ECO:0000256" key="1">
    <source>
        <dbReference type="ARBA" id="ARBA00022962"/>
    </source>
</evidence>
<protein>
    <recommendedName>
        <fullName evidence="2">Lipid II isoglutaminyl synthase (glutamine-hydrolyzing) subunit GatD</fullName>
        <ecNumber evidence="2">6.3.5.13</ecNumber>
    </recommendedName>
    <alternativeName>
        <fullName evidence="2">Lipid II isoglutaminyl synthase glutaminase subunit</fullName>
        <ecNumber evidence="2">3.5.1.2</ecNumber>
    </alternativeName>
</protein>
<comment type="similarity">
    <text evidence="2">Belongs to the CobB/CobQ family. GatD subfamily.</text>
</comment>
<accession>A0ABU5ZHY9</accession>
<gene>
    <name evidence="2" type="primary">gatD</name>
    <name evidence="4" type="ORF">VF724_10480</name>
</gene>
<keyword evidence="1 2" id="KW-0315">Glutamine amidotransferase</keyword>
<comment type="caution">
    <text evidence="4">The sequence shown here is derived from an EMBL/GenBank/DDBJ whole genome shotgun (WGS) entry which is preliminary data.</text>
</comment>
<dbReference type="EMBL" id="JAYJLD010000013">
    <property type="protein sequence ID" value="MEB3102089.1"/>
    <property type="molecule type" value="Genomic_DNA"/>
</dbReference>
<dbReference type="SUPFAM" id="SSF52317">
    <property type="entry name" value="Class I glutamine amidotransferase-like"/>
    <property type="match status" value="1"/>
</dbReference>
<keyword evidence="2" id="KW-0436">Ligase</keyword>
<keyword evidence="2" id="KW-0133">Cell shape</keyword>
<keyword evidence="2" id="KW-0961">Cell wall biogenesis/degradation</keyword>
<dbReference type="InterPro" id="IPR033949">
    <property type="entry name" value="CobQ_GATase1"/>
</dbReference>
<evidence type="ECO:0000313" key="4">
    <source>
        <dbReference type="EMBL" id="MEB3102089.1"/>
    </source>
</evidence>
<dbReference type="PANTHER" id="PTHR21343">
    <property type="entry name" value="DETHIOBIOTIN SYNTHETASE"/>
    <property type="match status" value="1"/>
</dbReference>
<feature type="domain" description="CobB/CobQ-like glutamine amidotransferase" evidence="3">
    <location>
        <begin position="11"/>
        <end position="196"/>
    </location>
</feature>
<dbReference type="PANTHER" id="PTHR21343:SF9">
    <property type="entry name" value="LIPID II ISOGLUTAMINYL SYNTHASE (GLUTAMINE-HYDROLYZING) SUBUNIT GATD"/>
    <property type="match status" value="1"/>
</dbReference>
<dbReference type="Proteomes" id="UP001310386">
    <property type="component" value="Unassembled WGS sequence"/>
</dbReference>
<feature type="active site" description="Nucleophile" evidence="2">
    <location>
        <position position="94"/>
    </location>
</feature>
<organism evidence="4 5">
    <name type="scientific">Ferviditalea candida</name>
    <dbReference type="NCBI Taxonomy" id="3108399"/>
    <lineage>
        <taxon>Bacteria</taxon>
        <taxon>Bacillati</taxon>
        <taxon>Bacillota</taxon>
        <taxon>Bacilli</taxon>
        <taxon>Bacillales</taxon>
        <taxon>Paenibacillaceae</taxon>
        <taxon>Ferviditalea</taxon>
    </lineage>
</organism>
<keyword evidence="5" id="KW-1185">Reference proteome</keyword>
<comment type="catalytic activity">
    <reaction evidence="2">
        <text>L-glutamine + H2O = L-glutamate + NH4(+)</text>
        <dbReference type="Rhea" id="RHEA:15889"/>
        <dbReference type="ChEBI" id="CHEBI:15377"/>
        <dbReference type="ChEBI" id="CHEBI:28938"/>
        <dbReference type="ChEBI" id="CHEBI:29985"/>
        <dbReference type="ChEBI" id="CHEBI:58359"/>
        <dbReference type="EC" id="3.5.1.2"/>
    </reaction>
</comment>
<proteinExistence type="inferred from homology"/>
<dbReference type="PROSITE" id="PS51274">
    <property type="entry name" value="GATASE_COBBQ"/>
    <property type="match status" value="1"/>
</dbReference>
<reference evidence="4" key="1">
    <citation type="submission" date="2023-12" db="EMBL/GenBank/DDBJ databases">
        <title>Fervidustalea candida gen. nov., sp. nov., a novel member of the family Paenibacillaceae isolated from a geothermal area.</title>
        <authorList>
            <person name="Li W.-J."/>
            <person name="Jiao J.-Y."/>
            <person name="Chen Y."/>
        </authorList>
    </citation>
    <scope>NUCLEOTIDE SEQUENCE</scope>
    <source>
        <strain evidence="4">SYSU GA230002</strain>
    </source>
</reference>
<evidence type="ECO:0000256" key="2">
    <source>
        <dbReference type="HAMAP-Rule" id="MF_02213"/>
    </source>
</evidence>
<evidence type="ECO:0000259" key="3">
    <source>
        <dbReference type="Pfam" id="PF07685"/>
    </source>
</evidence>
<feature type="active site" evidence="2">
    <location>
        <position position="189"/>
    </location>
</feature>
<dbReference type="Gene3D" id="3.40.50.880">
    <property type="match status" value="1"/>
</dbReference>
<comment type="function">
    <text evidence="2">The lipid II isoglutaminyl synthase complex catalyzes the formation of alpha-D-isoglutamine in the cell wall lipid II stem peptide. The GatD subunit catalyzes the hydrolysis of glutamine to glutamate and ammonia. The resulting ammonia molecule is channeled to the active site of MurT.</text>
</comment>
<comment type="subunit">
    <text evidence="2">Forms a heterodimer with MurT.</text>
</comment>
<dbReference type="InterPro" id="IPR029062">
    <property type="entry name" value="Class_I_gatase-like"/>
</dbReference>
<dbReference type="EC" id="3.5.1.2" evidence="2"/>
<dbReference type="CDD" id="cd01750">
    <property type="entry name" value="GATase1_CobQ"/>
    <property type="match status" value="1"/>
</dbReference>
<dbReference type="InterPro" id="IPR043702">
    <property type="entry name" value="Lipid_II_synth_GatD"/>
</dbReference>
<dbReference type="EC" id="6.3.5.13" evidence="2"/>
<dbReference type="RefSeq" id="WP_371754207.1">
    <property type="nucleotide sequence ID" value="NZ_JAYJLD010000013.1"/>
</dbReference>
<sequence length="239" mass="27206">MKQLTLYNFFPNHLNLYGDRGNLQVLFKRCEWRDIQLHIKEVTRIDHLTLSDADLLFWGGGGDREQRLLSQQLVRIRENIKAVLEDGAAGLAICGGYQLLGQYYETLNGTQIQGIQVFDYYTKAEKQRLVGDLMIESKEFGSVIGFENHSGRTYHQGQPLGVVIHGYGNNGRDGTEGFRRQHFIGTYIHGPLLPKNPAIADQLILWALKRKYGDSQLSQLEDSVETQAKNQAIESLRNR</sequence>
<evidence type="ECO:0000313" key="5">
    <source>
        <dbReference type="Proteomes" id="UP001310386"/>
    </source>
</evidence>
<dbReference type="Pfam" id="PF07685">
    <property type="entry name" value="GATase_3"/>
    <property type="match status" value="1"/>
</dbReference>
<feature type="binding site" evidence="2">
    <location>
        <position position="128"/>
    </location>
    <ligand>
        <name>substrate</name>
    </ligand>
</feature>
<name>A0ABU5ZHY9_9BACL</name>
<comment type="catalytic activity">
    <reaction evidence="2">
        <text>beta-D-GlcNAc-(1-&gt;4)-Mur2Ac(oyl-L-Ala-gamma-D-Glu-L-Lys-D-Ala-D-Ala)-di-trans,octa-cis-undecaprenyl diphosphate + L-glutamine + ATP + H2O = beta-D-GlcNAc-(1-&gt;4)-Mur2Ac(oyl-L-Ala-D-isoglutaminyl-L-Lys-D-Ala-D-Ala)-di-trans,octa-cis-undecaprenyl diphosphate + L-glutamate + ADP + phosphate + H(+)</text>
        <dbReference type="Rhea" id="RHEA:57928"/>
        <dbReference type="ChEBI" id="CHEBI:15377"/>
        <dbReference type="ChEBI" id="CHEBI:15378"/>
        <dbReference type="ChEBI" id="CHEBI:29985"/>
        <dbReference type="ChEBI" id="CHEBI:30616"/>
        <dbReference type="ChEBI" id="CHEBI:43474"/>
        <dbReference type="ChEBI" id="CHEBI:58359"/>
        <dbReference type="ChEBI" id="CHEBI:60033"/>
        <dbReference type="ChEBI" id="CHEBI:62233"/>
        <dbReference type="ChEBI" id="CHEBI:456216"/>
        <dbReference type="EC" id="6.3.5.13"/>
    </reaction>
</comment>